<dbReference type="EMBL" id="BMAW01039440">
    <property type="protein sequence ID" value="GFU55835.1"/>
    <property type="molecule type" value="Genomic_DNA"/>
</dbReference>
<sequence length="128" mass="14752">MSPFKINILRPALSLCSPGQLLRNHSSLDILRASGSRDILRASLGPFIVIKHSMKGPDYLSIILDQCHPYITPVFTTWNRVFLPNDTLSHKAENDLQRFKKYADEFQWILLYSNSTDFNPREDAWNAM</sequence>
<proteinExistence type="predicted"/>
<keyword evidence="2" id="KW-1185">Reference proteome</keyword>
<dbReference type="AlphaFoldDB" id="A0A8X6UMK2"/>
<organism evidence="1 2">
    <name type="scientific">Nephila pilipes</name>
    <name type="common">Giant wood spider</name>
    <name type="synonym">Nephila maculata</name>
    <dbReference type="NCBI Taxonomy" id="299642"/>
    <lineage>
        <taxon>Eukaryota</taxon>
        <taxon>Metazoa</taxon>
        <taxon>Ecdysozoa</taxon>
        <taxon>Arthropoda</taxon>
        <taxon>Chelicerata</taxon>
        <taxon>Arachnida</taxon>
        <taxon>Araneae</taxon>
        <taxon>Araneomorphae</taxon>
        <taxon>Entelegynae</taxon>
        <taxon>Araneoidea</taxon>
        <taxon>Nephilidae</taxon>
        <taxon>Nephila</taxon>
    </lineage>
</organism>
<accession>A0A8X6UMK2</accession>
<name>A0A8X6UMK2_NEPPI</name>
<dbReference type="GO" id="GO:0003676">
    <property type="term" value="F:nucleic acid binding"/>
    <property type="evidence" value="ECO:0007669"/>
    <property type="project" value="InterPro"/>
</dbReference>
<dbReference type="Proteomes" id="UP000887013">
    <property type="component" value="Unassembled WGS sequence"/>
</dbReference>
<protein>
    <submittedName>
        <fullName evidence="1">Uncharacterized protein</fullName>
    </submittedName>
</protein>
<gene>
    <name evidence="1" type="ORF">NPIL_80591</name>
</gene>
<dbReference type="InterPro" id="IPR036397">
    <property type="entry name" value="RNaseH_sf"/>
</dbReference>
<dbReference type="Gene3D" id="3.30.420.10">
    <property type="entry name" value="Ribonuclease H-like superfamily/Ribonuclease H"/>
    <property type="match status" value="1"/>
</dbReference>
<evidence type="ECO:0000313" key="1">
    <source>
        <dbReference type="EMBL" id="GFU55835.1"/>
    </source>
</evidence>
<comment type="caution">
    <text evidence="1">The sequence shown here is derived from an EMBL/GenBank/DDBJ whole genome shotgun (WGS) entry which is preliminary data.</text>
</comment>
<evidence type="ECO:0000313" key="2">
    <source>
        <dbReference type="Proteomes" id="UP000887013"/>
    </source>
</evidence>
<reference evidence="1" key="1">
    <citation type="submission" date="2020-08" db="EMBL/GenBank/DDBJ databases">
        <title>Multicomponent nature underlies the extraordinary mechanical properties of spider dragline silk.</title>
        <authorList>
            <person name="Kono N."/>
            <person name="Nakamura H."/>
            <person name="Mori M."/>
            <person name="Yoshida Y."/>
            <person name="Ohtoshi R."/>
            <person name="Malay A.D."/>
            <person name="Moran D.A.P."/>
            <person name="Tomita M."/>
            <person name="Numata K."/>
            <person name="Arakawa K."/>
        </authorList>
    </citation>
    <scope>NUCLEOTIDE SEQUENCE</scope>
</reference>